<keyword evidence="2" id="KW-1133">Transmembrane helix</keyword>
<dbReference type="Proteomes" id="UP000037773">
    <property type="component" value="Unassembled WGS sequence"/>
</dbReference>
<evidence type="ECO:0000313" key="3">
    <source>
        <dbReference type="EMBL" id="KOT37025.1"/>
    </source>
</evidence>
<evidence type="ECO:0000256" key="1">
    <source>
        <dbReference type="SAM" id="MobiDB-lite"/>
    </source>
</evidence>
<name>A0A0M9X7Q8_9ACTN</name>
<dbReference type="PATRIC" id="fig|36816.3.peg.4654"/>
<keyword evidence="4" id="KW-1185">Reference proteome</keyword>
<comment type="caution">
    <text evidence="3">The sequence shown here is derived from an EMBL/GenBank/DDBJ whole genome shotgun (WGS) entry which is preliminary data.</text>
</comment>
<proteinExistence type="predicted"/>
<accession>A0A0M9X7Q8</accession>
<dbReference type="AlphaFoldDB" id="A0A0M9X7Q8"/>
<protein>
    <submittedName>
        <fullName evidence="3">Uncharacterized protein</fullName>
    </submittedName>
</protein>
<feature type="transmembrane region" description="Helical" evidence="2">
    <location>
        <begin position="18"/>
        <end position="38"/>
    </location>
</feature>
<evidence type="ECO:0000313" key="4">
    <source>
        <dbReference type="Proteomes" id="UP000037773"/>
    </source>
</evidence>
<dbReference type="EMBL" id="LGCN01000201">
    <property type="protein sequence ID" value="KOT37025.1"/>
    <property type="molecule type" value="Genomic_DNA"/>
</dbReference>
<reference evidence="3 4" key="1">
    <citation type="submission" date="2015-07" db="EMBL/GenBank/DDBJ databases">
        <authorList>
            <person name="Noorani M."/>
        </authorList>
    </citation>
    <scope>NUCLEOTIDE SEQUENCE [LARGE SCALE GENOMIC DNA]</scope>
    <source>
        <strain evidence="3 4">NRRL B-24567</strain>
    </source>
</reference>
<evidence type="ECO:0000256" key="2">
    <source>
        <dbReference type="SAM" id="Phobius"/>
    </source>
</evidence>
<dbReference type="RefSeq" id="WP_037803663.1">
    <property type="nucleotide sequence ID" value="NZ_LGCN01000201.1"/>
</dbReference>
<keyword evidence="2" id="KW-0472">Membrane</keyword>
<gene>
    <name evidence="3" type="ORF">ADK41_21495</name>
</gene>
<feature type="region of interest" description="Disordered" evidence="1">
    <location>
        <begin position="54"/>
        <end position="73"/>
    </location>
</feature>
<keyword evidence="2" id="KW-0812">Transmembrane</keyword>
<sequence length="191" mass="20042">MDTDSVPAGPPAARETGCFVGCAIVLLLLLGLLAWGAWALDEFEKGLDGAGQLEQSGALGDRRDPLGPGATARYEDGLKVTVGPPRREPDGAYGLTVTYENGADEEVPFGGACETLEVRAGEPSDDAVGHDLTWLNREECDSALARPLGVDETRGVPVRVEPSGWGTPVTVEVGWPYGTSRDTAYFLLGPG</sequence>
<organism evidence="3 4">
    <name type="scientific">Streptomyces caelestis</name>
    <dbReference type="NCBI Taxonomy" id="36816"/>
    <lineage>
        <taxon>Bacteria</taxon>
        <taxon>Bacillati</taxon>
        <taxon>Actinomycetota</taxon>
        <taxon>Actinomycetes</taxon>
        <taxon>Kitasatosporales</taxon>
        <taxon>Streptomycetaceae</taxon>
        <taxon>Streptomyces</taxon>
    </lineage>
</organism>